<evidence type="ECO:0000313" key="3">
    <source>
        <dbReference type="Proteomes" id="UP000673552"/>
    </source>
</evidence>
<keyword evidence="1" id="KW-0472">Membrane</keyword>
<accession>A0A836KAP8</accession>
<dbReference type="AlphaFoldDB" id="A0A836KAP8"/>
<comment type="caution">
    <text evidence="2">The sequence shown here is derived from an EMBL/GenBank/DDBJ whole genome shotgun (WGS) entry which is preliminary data.</text>
</comment>
<feature type="transmembrane region" description="Helical" evidence="1">
    <location>
        <begin position="212"/>
        <end position="229"/>
    </location>
</feature>
<organism evidence="2 3">
    <name type="scientific">Leishmania martiniquensis</name>
    <dbReference type="NCBI Taxonomy" id="1580590"/>
    <lineage>
        <taxon>Eukaryota</taxon>
        <taxon>Discoba</taxon>
        <taxon>Euglenozoa</taxon>
        <taxon>Kinetoplastea</taxon>
        <taxon>Metakinetoplastina</taxon>
        <taxon>Trypanosomatida</taxon>
        <taxon>Trypanosomatidae</taxon>
        <taxon>Leishmaniinae</taxon>
        <taxon>Leishmania</taxon>
    </lineage>
</organism>
<gene>
    <name evidence="2" type="ORF">LSCM1_00098</name>
</gene>
<sequence length="639" mass="69610">MECLGSGKGVFSRLADKTANGTAWLRVSVALLIVSSTVSAMLYVGVLGLDDAFLVQNNQNVYYTNSALTAASGLHSEMPRITERRTLLFPQLRASIGFHTVCVGRSCFPRSHLSGVSSLVANAAQGVSELHLPERLAAAYEEATYEYIFGFDIGTHCGTSRAKTQSLSNLVVAASALALVLLLALFSASMFLSLLVVDTTLLVHNTRVDRELHLVAISVQAPPALYLMNKVSRHLQWKRPLLLSAFLLSLLLFVTSVVETGAVVALNRSLSKCGQPVCVAFEEKMDNVYKVAESFGVKLSTPRHYSCRNGDSHNLVIAALCLSALCLIMSGVMLLCYHRSSLHAKMTALRSQLRGMVATKKIAGAESSVTVPLQGVSALIRTSSTTFIAGPASGQSSGASESTSKRLCLSPTVDGLRRACSVGSCIELYRQLKHTMALEEESRWHINTAERIEFQACVALRETMWFGEAICRLHKRMLDCFAGPALALCMLETRRRHRLLHDYEAGVTAVLVSLGDGAGGTLLEPAPRRGEGAGVREENGTLWEQRLRRLREVQAQMRDSFHRTASYVDAGPIPRRSAFSSVQPKPAACVKLDIDGWVGRLKDLYATHVDEPFSVNLFAEVPLGMRSQRREAVRSITLA</sequence>
<proteinExistence type="predicted"/>
<dbReference type="GeneID" id="92510269"/>
<feature type="transmembrane region" description="Helical" evidence="1">
    <location>
        <begin position="241"/>
        <end position="266"/>
    </location>
</feature>
<feature type="transmembrane region" description="Helical" evidence="1">
    <location>
        <begin position="23"/>
        <end position="49"/>
    </location>
</feature>
<keyword evidence="1" id="KW-0812">Transmembrane</keyword>
<name>A0A836KAP8_9TRYP</name>
<evidence type="ECO:0000256" key="1">
    <source>
        <dbReference type="SAM" id="Phobius"/>
    </source>
</evidence>
<feature type="transmembrane region" description="Helical" evidence="1">
    <location>
        <begin position="170"/>
        <end position="192"/>
    </location>
</feature>
<protein>
    <submittedName>
        <fullName evidence="2">Uncharacterized protein</fullName>
    </submittedName>
</protein>
<dbReference type="KEGG" id="lmat:92510269"/>
<dbReference type="OrthoDB" id="265072at2759"/>
<dbReference type="RefSeq" id="XP_067173862.1">
    <property type="nucleotide sequence ID" value="XM_067317757.1"/>
</dbReference>
<reference evidence="2 3" key="1">
    <citation type="submission" date="2021-03" db="EMBL/GenBank/DDBJ databases">
        <title>Leishmania (Mundinia) martiniquensis Genome sequencing and assembly.</title>
        <authorList>
            <person name="Almutairi H."/>
            <person name="Gatherer D."/>
        </authorList>
    </citation>
    <scope>NUCLEOTIDE SEQUENCE [LARGE SCALE GENOMIC DNA]</scope>
    <source>
        <strain evidence="2">LSCM1</strain>
    </source>
</reference>
<dbReference type="Proteomes" id="UP000673552">
    <property type="component" value="Chromosome 36"/>
</dbReference>
<keyword evidence="1" id="KW-1133">Transmembrane helix</keyword>
<evidence type="ECO:0000313" key="2">
    <source>
        <dbReference type="EMBL" id="KAG5463925.1"/>
    </source>
</evidence>
<dbReference type="EMBL" id="JAFEUZ010000036">
    <property type="protein sequence ID" value="KAG5463925.1"/>
    <property type="molecule type" value="Genomic_DNA"/>
</dbReference>
<keyword evidence="3" id="KW-1185">Reference proteome</keyword>
<feature type="transmembrane region" description="Helical" evidence="1">
    <location>
        <begin position="315"/>
        <end position="337"/>
    </location>
</feature>